<dbReference type="GO" id="GO:0004131">
    <property type="term" value="F:cytosine deaminase activity"/>
    <property type="evidence" value="ECO:0007669"/>
    <property type="project" value="UniProtKB-EC"/>
</dbReference>
<dbReference type="RefSeq" id="WP_184390565.1">
    <property type="nucleotide sequence ID" value="NZ_BAAAJD010000007.1"/>
</dbReference>
<evidence type="ECO:0000313" key="3">
    <source>
        <dbReference type="Proteomes" id="UP000572635"/>
    </source>
</evidence>
<sequence length="395" mass="41046">MNDLLLRRAHLWGRDGLADVLIRDGRIAAVTGAGEAAGTAAHTEDAAGRLVVPGFVDGHAHLDKTLWGGPWVPNAAGPGLAGRIAHGRDRRAEAGVPDPDKIAALLRNMVALGTVHARSHVDVDPDLGLDGVAAVREALRRLDGRISAELVAFPQTGLLTSPGTEQLMDRALKEGVEVVGGIDPAGLDRDPVRHLDAVFGLAERHGAKVDVHLHDRGTLGAWEYELIIERTRATGLTGRVTVSHGFALSDAEPEVRARLIDGLAGAGIGLATIAPAGRLLPLADLYAAGVPVALGNDGVRDLWSPYGTGDVLERALRQAQGGGAVRDEDIERALHAATYGGARVVGFDGLGLSEGDRADLVVIDARNAAEAVAACPPRDLVVKAGRVVARGGEPV</sequence>
<dbReference type="InterPro" id="IPR011059">
    <property type="entry name" value="Metal-dep_hydrolase_composite"/>
</dbReference>
<dbReference type="CDD" id="cd01293">
    <property type="entry name" value="Bact_CD"/>
    <property type="match status" value="1"/>
</dbReference>
<dbReference type="Pfam" id="PF07969">
    <property type="entry name" value="Amidohydro_3"/>
    <property type="match status" value="1"/>
</dbReference>
<dbReference type="SUPFAM" id="SSF51556">
    <property type="entry name" value="Metallo-dependent hydrolases"/>
    <property type="match status" value="1"/>
</dbReference>
<dbReference type="SUPFAM" id="SSF51338">
    <property type="entry name" value="Composite domain of metallo-dependent hydrolases"/>
    <property type="match status" value="1"/>
</dbReference>
<dbReference type="PANTHER" id="PTHR32027">
    <property type="entry name" value="CYTOSINE DEAMINASE"/>
    <property type="match status" value="1"/>
</dbReference>
<dbReference type="InterPro" id="IPR013108">
    <property type="entry name" value="Amidohydro_3"/>
</dbReference>
<gene>
    <name evidence="2" type="ORF">HDA36_001318</name>
</gene>
<dbReference type="NCBIfam" id="NF004636">
    <property type="entry name" value="PRK05985.1"/>
    <property type="match status" value="1"/>
</dbReference>
<dbReference type="InterPro" id="IPR032466">
    <property type="entry name" value="Metal_Hydrolase"/>
</dbReference>
<organism evidence="2 3">
    <name type="scientific">Nocardiopsis composta</name>
    <dbReference type="NCBI Taxonomy" id="157465"/>
    <lineage>
        <taxon>Bacteria</taxon>
        <taxon>Bacillati</taxon>
        <taxon>Actinomycetota</taxon>
        <taxon>Actinomycetes</taxon>
        <taxon>Streptosporangiales</taxon>
        <taxon>Nocardiopsidaceae</taxon>
        <taxon>Nocardiopsis</taxon>
    </lineage>
</organism>
<dbReference type="EMBL" id="JACHDB010000001">
    <property type="protein sequence ID" value="MBB5431234.1"/>
    <property type="molecule type" value="Genomic_DNA"/>
</dbReference>
<dbReference type="Proteomes" id="UP000572635">
    <property type="component" value="Unassembled WGS sequence"/>
</dbReference>
<proteinExistence type="predicted"/>
<evidence type="ECO:0000259" key="1">
    <source>
        <dbReference type="Pfam" id="PF07969"/>
    </source>
</evidence>
<dbReference type="EC" id="3.5.4.1" evidence="2"/>
<dbReference type="AlphaFoldDB" id="A0A7W8QJN3"/>
<dbReference type="Gene3D" id="3.20.20.140">
    <property type="entry name" value="Metal-dependent hydrolases"/>
    <property type="match status" value="1"/>
</dbReference>
<reference evidence="2 3" key="1">
    <citation type="submission" date="2020-08" db="EMBL/GenBank/DDBJ databases">
        <title>Sequencing the genomes of 1000 actinobacteria strains.</title>
        <authorList>
            <person name="Klenk H.-P."/>
        </authorList>
    </citation>
    <scope>NUCLEOTIDE SEQUENCE [LARGE SCALE GENOMIC DNA]</scope>
    <source>
        <strain evidence="2 3">DSM 44551</strain>
    </source>
</reference>
<accession>A0A7W8QJN3</accession>
<protein>
    <submittedName>
        <fullName evidence="2">Cytosine deaminase</fullName>
        <ecNumber evidence="2">3.5.4.1</ecNumber>
    </submittedName>
</protein>
<dbReference type="PANTHER" id="PTHR32027:SF9">
    <property type="entry name" value="BLL3847 PROTEIN"/>
    <property type="match status" value="1"/>
</dbReference>
<dbReference type="InterPro" id="IPR052349">
    <property type="entry name" value="Metallo-hydrolase_Enzymes"/>
</dbReference>
<keyword evidence="2" id="KW-0378">Hydrolase</keyword>
<keyword evidence="3" id="KW-1185">Reference proteome</keyword>
<comment type="caution">
    <text evidence="2">The sequence shown here is derived from an EMBL/GenBank/DDBJ whole genome shotgun (WGS) entry which is preliminary data.</text>
</comment>
<evidence type="ECO:0000313" key="2">
    <source>
        <dbReference type="EMBL" id="MBB5431234.1"/>
    </source>
</evidence>
<name>A0A7W8QJN3_9ACTN</name>
<dbReference type="Gene3D" id="2.30.40.10">
    <property type="entry name" value="Urease, subunit C, domain 1"/>
    <property type="match status" value="1"/>
</dbReference>
<feature type="domain" description="Amidohydrolase 3" evidence="1">
    <location>
        <begin position="43"/>
        <end position="389"/>
    </location>
</feature>